<dbReference type="InterPro" id="IPR036397">
    <property type="entry name" value="RNaseH_sf"/>
</dbReference>
<dbReference type="SUPFAM" id="SSF53098">
    <property type="entry name" value="Ribonuclease H-like"/>
    <property type="match status" value="1"/>
</dbReference>
<dbReference type="Proteomes" id="UP001595823">
    <property type="component" value="Unassembled WGS sequence"/>
</dbReference>
<dbReference type="EMBL" id="JBHSDK010000045">
    <property type="protein sequence ID" value="MFC4337637.1"/>
    <property type="molecule type" value="Genomic_DNA"/>
</dbReference>
<evidence type="ECO:0000313" key="4">
    <source>
        <dbReference type="EMBL" id="MFC4337637.1"/>
    </source>
</evidence>
<dbReference type="PANTHER" id="PTHR35004:SF6">
    <property type="entry name" value="TRANSPOSASE"/>
    <property type="match status" value="1"/>
</dbReference>
<evidence type="ECO:0000256" key="2">
    <source>
        <dbReference type="SAM" id="MobiDB-lite"/>
    </source>
</evidence>
<dbReference type="Gene3D" id="3.30.420.10">
    <property type="entry name" value="Ribonuclease H-like superfamily/Ribonuclease H"/>
    <property type="match status" value="1"/>
</dbReference>
<accession>A0ABV8U4S1</accession>
<feature type="domain" description="Integrase catalytic" evidence="3">
    <location>
        <begin position="116"/>
        <end position="292"/>
    </location>
</feature>
<name>A0ABV8U4S1_9ACTN</name>
<gene>
    <name evidence="4" type="primary">istA</name>
    <name evidence="4" type="ORF">ACFPET_20790</name>
</gene>
<dbReference type="Pfam" id="PF22483">
    <property type="entry name" value="Mu-transpos_C_2"/>
    <property type="match status" value="1"/>
</dbReference>
<dbReference type="InterPro" id="IPR012337">
    <property type="entry name" value="RNaseH-like_sf"/>
</dbReference>
<feature type="region of interest" description="Disordered" evidence="2">
    <location>
        <begin position="364"/>
        <end position="385"/>
    </location>
</feature>
<reference evidence="5" key="1">
    <citation type="journal article" date="2019" name="Int. J. Syst. Evol. Microbiol.">
        <title>The Global Catalogue of Microorganisms (GCM) 10K type strain sequencing project: providing services to taxonomists for standard genome sequencing and annotation.</title>
        <authorList>
            <consortium name="The Broad Institute Genomics Platform"/>
            <consortium name="The Broad Institute Genome Sequencing Center for Infectious Disease"/>
            <person name="Wu L."/>
            <person name="Ma J."/>
        </authorList>
    </citation>
    <scope>NUCLEOTIDE SEQUENCE [LARGE SCALE GENOMIC DNA]</scope>
    <source>
        <strain evidence="5">IBRC-M 10908</strain>
    </source>
</reference>
<dbReference type="RefSeq" id="WP_380624828.1">
    <property type="nucleotide sequence ID" value="NZ_JBHSDK010000045.1"/>
</dbReference>
<dbReference type="InterPro" id="IPR001584">
    <property type="entry name" value="Integrase_cat-core"/>
</dbReference>
<sequence>MKSNEEIMEILEAYDLVKSYRKAAALVGCNPDTVARYVKLRGQGVDPKNRKPRAKIIDRYMPKIEELVERSKGLVGADVVHDKITAIGFKGDERTTRRAVSAAKKSYRDGNRRVFRPWTPEPGLWAQFDWGEGPKVDGQRTFLWCAWLAWSRYRVVIPVWDKKIPTIAACLDETFRRFGGVPDNVLTDNEKTVTVDHIARLPVLNSDMAAIGRFYGTTIKTCLPADPQSKGGSEATVRLAKRDLLPTGVNLRPHYGSFGDLQAAAEAFCERINADIHRETRRAPAEALFEERTRLHLIPEQAYTAAFGQTRQVSRDSTISFNGVRYSVPYQHIDGTVWVRLAGDEVVIAAVVEGSAREIARHDVSTPGRPSIKDEHYPPSSRGIRRARATNPDEEAFLAIGPAAEIWLVAAAAAGTVRMRLKMRHAVEASAIYGPEAVNRALAAASEAERFDEHAIEDIIEYQRFEARTGEITRASEEHSLQPGTGAWASFGAN</sequence>
<protein>
    <submittedName>
        <fullName evidence="4">IS21 family transposase</fullName>
    </submittedName>
</protein>
<comment type="similarity">
    <text evidence="1">Belongs to the transposase IS21/IS408/IS1162 family.</text>
</comment>
<organism evidence="4 5">
    <name type="scientific">Salininema proteolyticum</name>
    <dbReference type="NCBI Taxonomy" id="1607685"/>
    <lineage>
        <taxon>Bacteria</taxon>
        <taxon>Bacillati</taxon>
        <taxon>Actinomycetota</taxon>
        <taxon>Actinomycetes</taxon>
        <taxon>Glycomycetales</taxon>
        <taxon>Glycomycetaceae</taxon>
        <taxon>Salininema</taxon>
    </lineage>
</organism>
<dbReference type="PANTHER" id="PTHR35004">
    <property type="entry name" value="TRANSPOSASE RV3428C-RELATED"/>
    <property type="match status" value="1"/>
</dbReference>
<comment type="caution">
    <text evidence="4">The sequence shown here is derived from an EMBL/GenBank/DDBJ whole genome shotgun (WGS) entry which is preliminary data.</text>
</comment>
<keyword evidence="5" id="KW-1185">Reference proteome</keyword>
<evidence type="ECO:0000256" key="1">
    <source>
        <dbReference type="ARBA" id="ARBA00009277"/>
    </source>
</evidence>
<dbReference type="NCBIfam" id="NF033546">
    <property type="entry name" value="transpos_IS21"/>
    <property type="match status" value="1"/>
</dbReference>
<dbReference type="InterPro" id="IPR054353">
    <property type="entry name" value="IstA-like_C"/>
</dbReference>
<proteinExistence type="inferred from homology"/>
<evidence type="ECO:0000259" key="3">
    <source>
        <dbReference type="PROSITE" id="PS50994"/>
    </source>
</evidence>
<evidence type="ECO:0000313" key="5">
    <source>
        <dbReference type="Proteomes" id="UP001595823"/>
    </source>
</evidence>
<dbReference type="PROSITE" id="PS50994">
    <property type="entry name" value="INTEGRASE"/>
    <property type="match status" value="1"/>
</dbReference>
<feature type="region of interest" description="Disordered" evidence="2">
    <location>
        <begin position="474"/>
        <end position="494"/>
    </location>
</feature>